<dbReference type="PANTHER" id="PTHR43289">
    <property type="entry name" value="MITOGEN-ACTIVATED PROTEIN KINASE KINASE KINASE 20-RELATED"/>
    <property type="match status" value="1"/>
</dbReference>
<gene>
    <name evidence="9" type="ORF">CLV63_12678</name>
</gene>
<dbReference type="InterPro" id="IPR000719">
    <property type="entry name" value="Prot_kinase_dom"/>
</dbReference>
<dbReference type="Gene3D" id="1.10.510.10">
    <property type="entry name" value="Transferase(Phosphotransferase) domain 1"/>
    <property type="match status" value="1"/>
</dbReference>
<dbReference type="PROSITE" id="PS00108">
    <property type="entry name" value="PROTEIN_KINASE_ST"/>
    <property type="match status" value="1"/>
</dbReference>
<dbReference type="AlphaFoldDB" id="A0A2P8CWT6"/>
<feature type="binding site" evidence="5">
    <location>
        <position position="55"/>
    </location>
    <ligand>
        <name>ATP</name>
        <dbReference type="ChEBI" id="CHEBI:30616"/>
    </ligand>
</feature>
<dbReference type="EMBL" id="PYGA01000026">
    <property type="protein sequence ID" value="PSK89442.1"/>
    <property type="molecule type" value="Genomic_DNA"/>
</dbReference>
<keyword evidence="9" id="KW-0723">Serine/threonine-protein kinase</keyword>
<evidence type="ECO:0000256" key="2">
    <source>
        <dbReference type="ARBA" id="ARBA00022741"/>
    </source>
</evidence>
<reference evidence="9 10" key="1">
    <citation type="submission" date="2018-03" db="EMBL/GenBank/DDBJ databases">
        <title>Genomic Encyclopedia of Archaeal and Bacterial Type Strains, Phase II (KMG-II): from individual species to whole genera.</title>
        <authorList>
            <person name="Goeker M."/>
        </authorList>
    </citation>
    <scope>NUCLEOTIDE SEQUENCE [LARGE SCALE GENOMIC DNA]</scope>
    <source>
        <strain evidence="9 10">DSM 45312</strain>
    </source>
</reference>
<proteinExistence type="predicted"/>
<comment type="caution">
    <text evidence="9">The sequence shown here is derived from an EMBL/GenBank/DDBJ whole genome shotgun (WGS) entry which is preliminary data.</text>
</comment>
<feature type="region of interest" description="Disordered" evidence="6">
    <location>
        <begin position="353"/>
        <end position="407"/>
    </location>
</feature>
<keyword evidence="2 5" id="KW-0547">Nucleotide-binding</keyword>
<dbReference type="GO" id="GO:0004674">
    <property type="term" value="F:protein serine/threonine kinase activity"/>
    <property type="evidence" value="ECO:0007669"/>
    <property type="project" value="UniProtKB-KW"/>
</dbReference>
<dbReference type="PROSITE" id="PS00107">
    <property type="entry name" value="PROTEIN_KINASE_ATP"/>
    <property type="match status" value="1"/>
</dbReference>
<evidence type="ECO:0000256" key="1">
    <source>
        <dbReference type="ARBA" id="ARBA00022679"/>
    </source>
</evidence>
<dbReference type="Gene3D" id="3.30.200.20">
    <property type="entry name" value="Phosphorylase Kinase, domain 1"/>
    <property type="match status" value="1"/>
</dbReference>
<dbReference type="InterPro" id="IPR011009">
    <property type="entry name" value="Kinase-like_dom_sf"/>
</dbReference>
<evidence type="ECO:0000313" key="9">
    <source>
        <dbReference type="EMBL" id="PSK89442.1"/>
    </source>
</evidence>
<evidence type="ECO:0000259" key="8">
    <source>
        <dbReference type="PROSITE" id="PS50011"/>
    </source>
</evidence>
<feature type="transmembrane region" description="Helical" evidence="7">
    <location>
        <begin position="324"/>
        <end position="344"/>
    </location>
</feature>
<evidence type="ECO:0000313" key="10">
    <source>
        <dbReference type="Proteomes" id="UP000240542"/>
    </source>
</evidence>
<keyword evidence="4 5" id="KW-0067">ATP-binding</keyword>
<dbReference type="InterPro" id="IPR008271">
    <property type="entry name" value="Ser/Thr_kinase_AS"/>
</dbReference>
<sequence length="571" mass="57720">MTDAPPKRFSPLLDDDPRHIGPYTVVGRVGAGGMGTVFAAPDPRPDGRDRYVAVKVVLDELATDPEFRTRFAREVDLVQRVHSPCVPAFRGADTASATAWLATEYVPGPTLHEYVRANGALSGGKLLALAAGLAEALHAIHGQGIVHRDLKPGNVILGPWGPKVLDFGIARAVEETALTRTGGVVGTAGWMSPEQYGGGPLTGQSDIFSWGALVAFAATGQGPFGSGTASALAYRVMRSDPELEGTPAELRPLLEAALAKDPAARPTAAAALRAVEQLWGGTRAPDTADAQDPTAAVTTLLNAEWTGMESAPPKPPRKSRRRPLMVAGAIALALTLVGGGALAAPAAMDLLSKQGGGGSPEDASGGAADSGGGSDVGAADKGSASGDDSGSGDNSGGGDGDKAGGSADVKVEEAELPAAAVDKVSGGNNADSATASAEGDSGLFKAALGGGIAASLISVHSPKATGDGIQFTVNGQSEGVRANAPEVTQNAFRVVADGDEMTPNTDFRYTPAPGQPQGQETNEFTLSIPGAPKSGLLAFQGSTTDGHALPPVGICYDAATSVFTTEYEKCT</sequence>
<protein>
    <submittedName>
        <fullName evidence="9">Serine/threonine protein kinase</fullName>
    </submittedName>
</protein>
<evidence type="ECO:0000256" key="5">
    <source>
        <dbReference type="PROSITE-ProRule" id="PRU10141"/>
    </source>
</evidence>
<evidence type="ECO:0000256" key="4">
    <source>
        <dbReference type="ARBA" id="ARBA00022840"/>
    </source>
</evidence>
<dbReference type="SUPFAM" id="SSF56112">
    <property type="entry name" value="Protein kinase-like (PK-like)"/>
    <property type="match status" value="1"/>
</dbReference>
<evidence type="ECO:0000256" key="7">
    <source>
        <dbReference type="SAM" id="Phobius"/>
    </source>
</evidence>
<name>A0A2P8CWT6_9ACTN</name>
<dbReference type="RefSeq" id="WP_211301509.1">
    <property type="nucleotide sequence ID" value="NZ_PYGA01000026.1"/>
</dbReference>
<dbReference type="PROSITE" id="PS50011">
    <property type="entry name" value="PROTEIN_KINASE_DOM"/>
    <property type="match status" value="1"/>
</dbReference>
<dbReference type="SMART" id="SM00220">
    <property type="entry name" value="S_TKc"/>
    <property type="match status" value="1"/>
</dbReference>
<dbReference type="CDD" id="cd14014">
    <property type="entry name" value="STKc_PknB_like"/>
    <property type="match status" value="1"/>
</dbReference>
<keyword evidence="7" id="KW-1133">Transmembrane helix</keyword>
<dbReference type="Proteomes" id="UP000240542">
    <property type="component" value="Unassembled WGS sequence"/>
</dbReference>
<evidence type="ECO:0000256" key="3">
    <source>
        <dbReference type="ARBA" id="ARBA00022777"/>
    </source>
</evidence>
<keyword evidence="1" id="KW-0808">Transferase</keyword>
<dbReference type="PANTHER" id="PTHR43289:SF34">
    <property type="entry name" value="SERINE_THREONINE-PROTEIN KINASE YBDM-RELATED"/>
    <property type="match status" value="1"/>
</dbReference>
<keyword evidence="7" id="KW-0812">Transmembrane</keyword>
<keyword evidence="7" id="KW-0472">Membrane</keyword>
<dbReference type="GO" id="GO:0005524">
    <property type="term" value="F:ATP binding"/>
    <property type="evidence" value="ECO:0007669"/>
    <property type="project" value="UniProtKB-UniRule"/>
</dbReference>
<keyword evidence="10" id="KW-1185">Reference proteome</keyword>
<keyword evidence="3 9" id="KW-0418">Kinase</keyword>
<organism evidence="9 10">
    <name type="scientific">Murinocardiopsis flavida</name>
    <dbReference type="NCBI Taxonomy" id="645275"/>
    <lineage>
        <taxon>Bacteria</taxon>
        <taxon>Bacillati</taxon>
        <taxon>Actinomycetota</taxon>
        <taxon>Actinomycetes</taxon>
        <taxon>Streptosporangiales</taxon>
        <taxon>Nocardiopsidaceae</taxon>
        <taxon>Murinocardiopsis</taxon>
    </lineage>
</organism>
<evidence type="ECO:0000256" key="6">
    <source>
        <dbReference type="SAM" id="MobiDB-lite"/>
    </source>
</evidence>
<dbReference type="InterPro" id="IPR017441">
    <property type="entry name" value="Protein_kinase_ATP_BS"/>
</dbReference>
<feature type="domain" description="Protein kinase" evidence="8">
    <location>
        <begin position="23"/>
        <end position="278"/>
    </location>
</feature>
<accession>A0A2P8CWT6</accession>
<dbReference type="Pfam" id="PF00069">
    <property type="entry name" value="Pkinase"/>
    <property type="match status" value="1"/>
</dbReference>
<feature type="compositionally biased region" description="Low complexity" evidence="6">
    <location>
        <begin position="376"/>
        <end position="392"/>
    </location>
</feature>